<proteinExistence type="predicted"/>
<sequence>MRGNFSSAPLHHLRITASYQWLELSWCLSLRMLPVYITTCCYSSCRSNCHSLKTDGNPCVVFIACLMHQAQLIAQ</sequence>
<reference evidence="1" key="1">
    <citation type="submission" date="2025-08" db="UniProtKB">
        <authorList>
            <consortium name="Ensembl"/>
        </authorList>
    </citation>
    <scope>IDENTIFICATION</scope>
</reference>
<organism evidence="1 2">
    <name type="scientific">Chelonoidis abingdonii</name>
    <name type="common">Abingdon island giant tortoise</name>
    <name type="synonym">Testudo abingdonii</name>
    <dbReference type="NCBI Taxonomy" id="106734"/>
    <lineage>
        <taxon>Eukaryota</taxon>
        <taxon>Metazoa</taxon>
        <taxon>Chordata</taxon>
        <taxon>Craniata</taxon>
        <taxon>Vertebrata</taxon>
        <taxon>Euteleostomi</taxon>
        <taxon>Archelosauria</taxon>
        <taxon>Testudinata</taxon>
        <taxon>Testudines</taxon>
        <taxon>Cryptodira</taxon>
        <taxon>Durocryptodira</taxon>
        <taxon>Testudinoidea</taxon>
        <taxon>Testudinidae</taxon>
        <taxon>Chelonoidis</taxon>
    </lineage>
</organism>
<dbReference type="AlphaFoldDB" id="A0A8C0GX30"/>
<keyword evidence="2" id="KW-1185">Reference proteome</keyword>
<dbReference type="Ensembl" id="ENSCABT00000015940.1">
    <property type="protein sequence ID" value="ENSCABP00000014547.1"/>
    <property type="gene ID" value="ENSCABG00000010863.1"/>
</dbReference>
<evidence type="ECO:0000313" key="1">
    <source>
        <dbReference type="Ensembl" id="ENSCABP00000014547.1"/>
    </source>
</evidence>
<name>A0A8C0GX30_CHEAB</name>
<dbReference type="Proteomes" id="UP000694404">
    <property type="component" value="Unplaced"/>
</dbReference>
<evidence type="ECO:0000313" key="2">
    <source>
        <dbReference type="Proteomes" id="UP000694404"/>
    </source>
</evidence>
<reference evidence="1" key="2">
    <citation type="submission" date="2025-09" db="UniProtKB">
        <authorList>
            <consortium name="Ensembl"/>
        </authorList>
    </citation>
    <scope>IDENTIFICATION</scope>
</reference>
<accession>A0A8C0GX30</accession>
<protein>
    <submittedName>
        <fullName evidence="1">Uncharacterized protein</fullName>
    </submittedName>
</protein>